<keyword evidence="3" id="KW-1185">Reference proteome</keyword>
<dbReference type="EMBL" id="VLLC01000019">
    <property type="protein sequence ID" value="TWI68939.1"/>
    <property type="molecule type" value="Genomic_DNA"/>
</dbReference>
<evidence type="ECO:0000256" key="1">
    <source>
        <dbReference type="SAM" id="SignalP"/>
    </source>
</evidence>
<protein>
    <submittedName>
        <fullName evidence="2">Uncharacterized protein</fullName>
    </submittedName>
</protein>
<keyword evidence="1" id="KW-0732">Signal</keyword>
<feature type="signal peptide" evidence="1">
    <location>
        <begin position="1"/>
        <end position="24"/>
    </location>
</feature>
<evidence type="ECO:0000313" key="2">
    <source>
        <dbReference type="EMBL" id="TWI68939.1"/>
    </source>
</evidence>
<accession>A0A562RIL1</accession>
<dbReference type="OrthoDB" id="5471171at2"/>
<name>A0A562RIL1_9BACT</name>
<dbReference type="Proteomes" id="UP000318307">
    <property type="component" value="Unassembled WGS sequence"/>
</dbReference>
<organism evidence="2 3">
    <name type="scientific">Desulfobotulus alkaliphilus</name>
    <dbReference type="NCBI Taxonomy" id="622671"/>
    <lineage>
        <taxon>Bacteria</taxon>
        <taxon>Pseudomonadati</taxon>
        <taxon>Thermodesulfobacteriota</taxon>
        <taxon>Desulfobacteria</taxon>
        <taxon>Desulfobacterales</taxon>
        <taxon>Desulfobacteraceae</taxon>
        <taxon>Desulfobotulus</taxon>
    </lineage>
</organism>
<reference evidence="2 3" key="1">
    <citation type="submission" date="2019-07" db="EMBL/GenBank/DDBJ databases">
        <title>Genome sequencing of 100 strains of the haloalkaliphilic chemolithoautotrophic sulfur-oxidizing bacterium Thioalkalivibrio.</title>
        <authorList>
            <person name="Muyzer G."/>
        </authorList>
    </citation>
    <scope>NUCLEOTIDE SEQUENCE [LARGE SCALE GENOMIC DNA]</scope>
    <source>
        <strain evidence="2 3">ASO4-4</strain>
    </source>
</reference>
<dbReference type="AlphaFoldDB" id="A0A562RIL1"/>
<feature type="chain" id="PRO_5022213199" evidence="1">
    <location>
        <begin position="25"/>
        <end position="141"/>
    </location>
</feature>
<comment type="caution">
    <text evidence="2">The sequence shown here is derived from an EMBL/GenBank/DDBJ whole genome shotgun (WGS) entry which is preliminary data.</text>
</comment>
<proteinExistence type="predicted"/>
<evidence type="ECO:0000313" key="3">
    <source>
        <dbReference type="Proteomes" id="UP000318307"/>
    </source>
</evidence>
<dbReference type="RefSeq" id="WP_144685519.1">
    <property type="nucleotide sequence ID" value="NZ_VLLC01000019.1"/>
</dbReference>
<sequence length="141" mass="15198">MKKIKMLLLNALLASVLIFMTAPASHGAMGTYIDCIHGCPNLTACTNCCNQVFSSVLSRCNANRDQCEALCPPGNMDCLNECMIARSGCLMQERRNFDCPHWGKNGRNLGIGSGAGVSVFSTVTPSASVASECRFCHEDDR</sequence>
<gene>
    <name evidence="2" type="ORF">LZ24_02414</name>
</gene>